<evidence type="ECO:0000259" key="2">
    <source>
        <dbReference type="PROSITE" id="PS51194"/>
    </source>
</evidence>
<reference evidence="3 4" key="1">
    <citation type="submission" date="2018-12" db="EMBL/GenBank/DDBJ databases">
        <authorList>
            <person name="Lunina O.N."/>
            <person name="Grouzdev D.S."/>
            <person name="Gorlenko V.M."/>
            <person name="Savvichev A.S."/>
        </authorList>
    </citation>
    <scope>NUCLEOTIDE SEQUENCE [LARGE SCALE GENOMIC DNA]</scope>
    <source>
        <strain evidence="3 4">BrKhr-17</strain>
    </source>
</reference>
<dbReference type="Proteomes" id="UP000279908">
    <property type="component" value="Unassembled WGS sequence"/>
</dbReference>
<protein>
    <recommendedName>
        <fullName evidence="2">Helicase C-terminal domain-containing protein</fullName>
    </recommendedName>
</protein>
<feature type="domain" description="Helicase C-terminal" evidence="2">
    <location>
        <begin position="751"/>
        <end position="922"/>
    </location>
</feature>
<dbReference type="SUPFAM" id="SSF52540">
    <property type="entry name" value="P-loop containing nucleoside triphosphate hydrolases"/>
    <property type="match status" value="1"/>
</dbReference>
<sequence>MSDILEAREKLLEYLESQLVGPAADNEAIPKCDRPYERYAMGAIFPRGASKKAIDTAEDSSETGASDEGENPVSTAYEFMPSSVGLSFVTSAETVEVLIRGAHYSINEDDAWKRTVLASEESPELHTLSIRGQNKKDVLGGRADLISTWRRLEGRFLITVTLINNAKAEANGRFDAGEVLHQVGITCTPVSGSIEAYPSPNRYSWDEEEEELALIYQHKKTFGLGHGCSAHWEKSEGASVPSIRTEFIPRYEIPPVTASLPETHPLKDSPVFSIQFLARPTPFKEKLSHLVEFTASYQKWIKAQLAPGNIPDGLQNAADRLGERLTHALGRMEKGIELLKGDADAQTCFTLANRAMLLQMIHAATGKYGGREKDQGTPYEAPDIMGEEWQHFRWHPFQLAFQLLIIESVANRNSENRDILDLIWFPTGGGKTEAYLTIAAFEMFYRRIKFGDAGGGTAVIKRYTLRLLTVQQFERAATLICACEKIRAGQPDRLGEEQFTLGLWVGNNTIPNKFTDAYQKYLGLLEEEVPESPFLLRKCPWCGTRLVPVKHSENTDLYGIRADENNLRLFCPEPTCDFHKELPVNIIDEDLYRNPPTILIGTIDKFARPSWTEGPRAFFTGGPTGHRLPPSLIIQDELHLISGPLGTIAGLYEAAFDVIMQASGGNPKYIAATATIRRAKEQVTRLYGREVAVFPPSGMSAGDSFFSREEASATGRLYAGILSPYLSPATANIHASAALAQGPVELDLSHGAKDAYWTQVIFHNSRRELGKTMTKCLDDIPARIRVIASTDNQARECPEVIEMSANIAAENIPAVLNRLKADADSGEAVDFLPCTNMFSVGVDVQRLGLIVVQGQPKSTAEYIQVSSRVGRSKDIPGLVIALYPNSKARDRSLYESFIPYHQALYRAVEPTSVTPYSGPAMSRALHAAIVIVMRMCGGLSGNESARLFDMHNTEIAELLTKLRKRMHRAAQNEEEIDIIFDRCIKIWTQKAQSTQNLVYDARGSQNFSPVLSQFEPGVYPKPQIPWQTLNSMRNVDQECRVHVMGEN</sequence>
<organism evidence="3 4">
    <name type="scientific">Chlorobium phaeovibrioides</name>
    <dbReference type="NCBI Taxonomy" id="1094"/>
    <lineage>
        <taxon>Bacteria</taxon>
        <taxon>Pseudomonadati</taxon>
        <taxon>Chlorobiota</taxon>
        <taxon>Chlorobiia</taxon>
        <taxon>Chlorobiales</taxon>
        <taxon>Chlorobiaceae</taxon>
        <taxon>Chlorobium/Pelodictyon group</taxon>
        <taxon>Chlorobium</taxon>
    </lineage>
</organism>
<dbReference type="Gene3D" id="3.40.50.300">
    <property type="entry name" value="P-loop containing nucleotide triphosphate hydrolases"/>
    <property type="match status" value="1"/>
</dbReference>
<name>A0A3S0NYD5_CHLPH</name>
<feature type="region of interest" description="Disordered" evidence="1">
    <location>
        <begin position="51"/>
        <end position="73"/>
    </location>
</feature>
<dbReference type="Pfam" id="PF00271">
    <property type="entry name" value="Helicase_C"/>
    <property type="match status" value="1"/>
</dbReference>
<dbReference type="EMBL" id="RXYK01000022">
    <property type="protein sequence ID" value="RTY35397.1"/>
    <property type="molecule type" value="Genomic_DNA"/>
</dbReference>
<dbReference type="PROSITE" id="PS51194">
    <property type="entry name" value="HELICASE_CTER"/>
    <property type="match status" value="1"/>
</dbReference>
<gene>
    <name evidence="3" type="ORF">EKD02_09300</name>
</gene>
<dbReference type="CDD" id="cd18785">
    <property type="entry name" value="SF2_C"/>
    <property type="match status" value="1"/>
</dbReference>
<dbReference type="AlphaFoldDB" id="A0A3S0NYD5"/>
<proteinExistence type="predicted"/>
<dbReference type="RefSeq" id="WP_126385202.1">
    <property type="nucleotide sequence ID" value="NZ_RXYK01000022.1"/>
</dbReference>
<dbReference type="SMART" id="SM00490">
    <property type="entry name" value="HELICc"/>
    <property type="match status" value="1"/>
</dbReference>
<evidence type="ECO:0000256" key="1">
    <source>
        <dbReference type="SAM" id="MobiDB-lite"/>
    </source>
</evidence>
<dbReference type="InterPro" id="IPR001650">
    <property type="entry name" value="Helicase_C-like"/>
</dbReference>
<comment type="caution">
    <text evidence="3">The sequence shown here is derived from an EMBL/GenBank/DDBJ whole genome shotgun (WGS) entry which is preliminary data.</text>
</comment>
<evidence type="ECO:0000313" key="3">
    <source>
        <dbReference type="EMBL" id="RTY35397.1"/>
    </source>
</evidence>
<evidence type="ECO:0000313" key="4">
    <source>
        <dbReference type="Proteomes" id="UP000279908"/>
    </source>
</evidence>
<feature type="compositionally biased region" description="Acidic residues" evidence="1">
    <location>
        <begin position="56"/>
        <end position="70"/>
    </location>
</feature>
<dbReference type="InterPro" id="IPR027417">
    <property type="entry name" value="P-loop_NTPase"/>
</dbReference>
<accession>A0A3S0NYD5</accession>